<evidence type="ECO:0000313" key="3">
    <source>
        <dbReference type="Proteomes" id="UP001056455"/>
    </source>
</evidence>
<evidence type="ECO:0000313" key="2">
    <source>
        <dbReference type="EMBL" id="USQ79040.1"/>
    </source>
</evidence>
<evidence type="ECO:0000256" key="1">
    <source>
        <dbReference type="SAM" id="Phobius"/>
    </source>
</evidence>
<proteinExistence type="predicted"/>
<feature type="transmembrane region" description="Helical" evidence="1">
    <location>
        <begin position="20"/>
        <end position="40"/>
    </location>
</feature>
<organism evidence="2 3">
    <name type="scientific">Ornithinimicrobium faecis</name>
    <dbReference type="NCBI Taxonomy" id="2934158"/>
    <lineage>
        <taxon>Bacteria</taxon>
        <taxon>Bacillati</taxon>
        <taxon>Actinomycetota</taxon>
        <taxon>Actinomycetes</taxon>
        <taxon>Micrococcales</taxon>
        <taxon>Ornithinimicrobiaceae</taxon>
        <taxon>Ornithinimicrobium</taxon>
    </lineage>
</organism>
<dbReference type="RefSeq" id="WP_252591955.1">
    <property type="nucleotide sequence ID" value="NZ_CP099489.1"/>
</dbReference>
<dbReference type="EMBL" id="CP099489">
    <property type="protein sequence ID" value="USQ79040.1"/>
    <property type="molecule type" value="Genomic_DNA"/>
</dbReference>
<name>A0ABY4YRX7_9MICO</name>
<reference evidence="2" key="1">
    <citation type="submission" date="2022-06" db="EMBL/GenBank/DDBJ databases">
        <title>Ornithinimicrobium HY1793.</title>
        <authorList>
            <person name="Huang Y."/>
        </authorList>
    </citation>
    <scope>NUCLEOTIDE SEQUENCE</scope>
    <source>
        <strain evidence="2">HY1793</strain>
    </source>
</reference>
<dbReference type="Proteomes" id="UP001056455">
    <property type="component" value="Chromosome"/>
</dbReference>
<keyword evidence="1" id="KW-1133">Transmembrane helix</keyword>
<accession>A0ABY4YRX7</accession>
<keyword evidence="1" id="KW-0472">Membrane</keyword>
<keyword evidence="3" id="KW-1185">Reference proteome</keyword>
<protein>
    <recommendedName>
        <fullName evidence="4">SMODS-associating 2TM beta-strand rich effector domain-containing protein</fullName>
    </recommendedName>
</protein>
<keyword evidence="1" id="KW-0812">Transmembrane</keyword>
<evidence type="ECO:0008006" key="4">
    <source>
        <dbReference type="Google" id="ProtNLM"/>
    </source>
</evidence>
<gene>
    <name evidence="2" type="ORF">NF556_15630</name>
</gene>
<feature type="transmembrane region" description="Helical" evidence="1">
    <location>
        <begin position="46"/>
        <end position="69"/>
    </location>
</feature>
<sequence>MKTLERYLQDRRTSSVEDIAFGLATLIFAILVVKVLPLVAHLDPVLQILGSALSLAVLVRLLGWAFLWVRSRRIRGSWVYRSSAANWGLARISLTGSTLRYEVQLFETLAGLRSALDGQPVSDGDFLGHTTSTFCEYDDHQVNIRYEVSQASTRYEPRAGFLVLRPAGPEAGHHMVGYWTSTSGTGSGEIYLSRPERIDEIHHAAEKDQ</sequence>